<dbReference type="GO" id="GO:0003677">
    <property type="term" value="F:DNA binding"/>
    <property type="evidence" value="ECO:0007669"/>
    <property type="project" value="InterPro"/>
</dbReference>
<keyword evidence="4" id="KW-1185">Reference proteome</keyword>
<feature type="compositionally biased region" description="Basic and acidic residues" evidence="2">
    <location>
        <begin position="7"/>
        <end position="17"/>
    </location>
</feature>
<dbReference type="PANTHER" id="PTHR37535:SF2">
    <property type="entry name" value="FINGER DOMAIN PROTEIN, PUTATIVE (AFU_ORTHOLOGUE AFUA_6G09300)-RELATED"/>
    <property type="match status" value="1"/>
</dbReference>
<dbReference type="Proteomes" id="UP000326799">
    <property type="component" value="Unassembled WGS sequence"/>
</dbReference>
<evidence type="ECO:0000313" key="4">
    <source>
        <dbReference type="Proteomes" id="UP000326799"/>
    </source>
</evidence>
<evidence type="ECO:0000256" key="1">
    <source>
        <dbReference type="SAM" id="Coils"/>
    </source>
</evidence>
<name>A0A5N6EJ63_9EURO</name>
<sequence length="812" mass="93033">MVASSRPGEHDNKRSQSDDDASSNVSEVFSDVESDSDSNTDPDLDSGDSDSDDDGPDDDTNDEGQLPPEYYLAQAESLDVSQLRQKRYADGTQERLDDTRVYWDRYCRHIGVEPLLHWKSISDSDETVRFLYGFFGWRCDIRRGKNGRHCPGIRSKSSLETFWKWWHLVLKQETASALSKETIVKVEDVIALVAKEKELELTRRPKKNMYIEDVAEFARVLLTTTEMTYDCGWQRIQILFFCQLAAITASRPGALLHLRYRDIGLKLIRNPEGGRPRLFIFLKPDFTKRFLGKKAPNEFKIPEIIFDPSLVLSPHVSLLSILFHINGFKSLSKTGPVLDSPEKLYSLRVLDGLGQQELLLKDELSDKFVFCQVEREPTGYRVVLEKRMTDAMVRSRMRRGGEITGFDQVTHPYNLRYAGAKEFNNSDEVSDALQNVILQHADIRTFIRHYEVDVDVDVQGIIRKTGSQTPLVRFACSFSASIDPDRPFKLSAEESKSINELPVVLARQEKVNKRKRKWEDSEAKLQDANMAVSHRFKDCERSLRLQEKLELLEDRTMEAKRRYNIAVRELRNEKQRQRNRRIRENLERYRNEQPVIDLERQLAGKLVNTKVMDTLEHKSSMAPQHLAMIDATLTMPGATLEAEYQRRINAINAMTAFCAVEEGRPTPRTTQPCRRPVPNDDNDELGAPAKRQRHVLEDDAEIALRQAMESVRIKNLSERPTICFLCLGNPNLPLKERTAKHATAGSLTRHFLRKHVNPPWPAKGLKCNVCGMESLAQKADLLNHAERCHGTVVRGRAQGKLTQECQPARFMS</sequence>
<evidence type="ECO:0000313" key="3">
    <source>
        <dbReference type="EMBL" id="KAB8217299.1"/>
    </source>
</evidence>
<dbReference type="InterPro" id="IPR021842">
    <property type="entry name" value="DUF3435"/>
</dbReference>
<dbReference type="PANTHER" id="PTHR37535">
    <property type="entry name" value="FLUG DOMAIN PROTEIN"/>
    <property type="match status" value="1"/>
</dbReference>
<feature type="compositionally biased region" description="Low complexity" evidence="2">
    <location>
        <begin position="666"/>
        <end position="676"/>
    </location>
</feature>
<feature type="coiled-coil region" evidence="1">
    <location>
        <begin position="542"/>
        <end position="592"/>
    </location>
</feature>
<dbReference type="InterPro" id="IPR011010">
    <property type="entry name" value="DNA_brk_join_enz"/>
</dbReference>
<dbReference type="EMBL" id="ML733466">
    <property type="protein sequence ID" value="KAB8217299.1"/>
    <property type="molecule type" value="Genomic_DNA"/>
</dbReference>
<accession>A0A5N6EJ63</accession>
<organism evidence="3 4">
    <name type="scientific">Aspergillus novoparasiticus</name>
    <dbReference type="NCBI Taxonomy" id="986946"/>
    <lineage>
        <taxon>Eukaryota</taxon>
        <taxon>Fungi</taxon>
        <taxon>Dikarya</taxon>
        <taxon>Ascomycota</taxon>
        <taxon>Pezizomycotina</taxon>
        <taxon>Eurotiomycetes</taxon>
        <taxon>Eurotiomycetidae</taxon>
        <taxon>Eurotiales</taxon>
        <taxon>Aspergillaceae</taxon>
        <taxon>Aspergillus</taxon>
        <taxon>Aspergillus subgen. Circumdati</taxon>
    </lineage>
</organism>
<feature type="region of interest" description="Disordered" evidence="2">
    <location>
        <begin position="1"/>
        <end position="66"/>
    </location>
</feature>
<feature type="region of interest" description="Disordered" evidence="2">
    <location>
        <begin position="665"/>
        <end position="686"/>
    </location>
</feature>
<evidence type="ECO:0000256" key="2">
    <source>
        <dbReference type="SAM" id="MobiDB-lite"/>
    </source>
</evidence>
<protein>
    <submittedName>
        <fullName evidence="3">Uncharacterized protein</fullName>
    </submittedName>
</protein>
<feature type="compositionally biased region" description="Acidic residues" evidence="2">
    <location>
        <begin position="30"/>
        <end position="62"/>
    </location>
</feature>
<reference evidence="3 4" key="1">
    <citation type="submission" date="2019-04" db="EMBL/GenBank/DDBJ databases">
        <title>Fungal friends and foes A comparative genomics study of 23 Aspergillus species from section Flavi.</title>
        <authorList>
            <consortium name="DOE Joint Genome Institute"/>
            <person name="Kjaerbolling I."/>
            <person name="Vesth T.C."/>
            <person name="Frisvad J.C."/>
            <person name="Nybo J.L."/>
            <person name="Theobald S."/>
            <person name="Kildgaard S."/>
            <person name="Petersen T.I."/>
            <person name="Kuo A."/>
            <person name="Sato A."/>
            <person name="Lyhne E.K."/>
            <person name="Kogle M.E."/>
            <person name="Wiebenga A."/>
            <person name="Kun R.S."/>
            <person name="Lubbers R.J."/>
            <person name="Makela M.R."/>
            <person name="Barry K."/>
            <person name="Chovatia M."/>
            <person name="Clum A."/>
            <person name="Daum C."/>
            <person name="Haridas S."/>
            <person name="He G."/>
            <person name="LaButti K."/>
            <person name="Lipzen A."/>
            <person name="Mondo S."/>
            <person name="Pangilinan J."/>
            <person name="Riley R."/>
            <person name="Salamov A."/>
            <person name="Simmons B.A."/>
            <person name="Magnuson J.K."/>
            <person name="Henrissat B."/>
            <person name="Mortensen U.H."/>
            <person name="Larsen T.O."/>
            <person name="De vries R.P."/>
            <person name="Grigoriev I.V."/>
            <person name="Machida M."/>
            <person name="Baker S.E."/>
            <person name="Andersen M.R."/>
        </authorList>
    </citation>
    <scope>NUCLEOTIDE SEQUENCE [LARGE SCALE GENOMIC DNA]</scope>
    <source>
        <strain evidence="3 4">CBS 126849</strain>
    </source>
</reference>
<proteinExistence type="predicted"/>
<keyword evidence="1" id="KW-0175">Coiled coil</keyword>
<gene>
    <name evidence="3" type="ORF">BDV33DRAFT_232913</name>
</gene>
<dbReference type="SUPFAM" id="SSF56349">
    <property type="entry name" value="DNA breaking-rejoining enzymes"/>
    <property type="match status" value="1"/>
</dbReference>
<dbReference type="Pfam" id="PF11917">
    <property type="entry name" value="DUF3435"/>
    <property type="match status" value="1"/>
</dbReference>
<dbReference type="AlphaFoldDB" id="A0A5N6EJ63"/>